<evidence type="ECO:0000256" key="2">
    <source>
        <dbReference type="ARBA" id="ARBA00022559"/>
    </source>
</evidence>
<evidence type="ECO:0000256" key="5">
    <source>
        <dbReference type="ARBA" id="ARBA00023002"/>
    </source>
</evidence>
<feature type="signal peptide" evidence="8">
    <location>
        <begin position="1"/>
        <end position="17"/>
    </location>
</feature>
<sequence>MRSVIVLSILLGSGVLAFPWLSADFKEEHLKRGLDIIKRDPELSALIGDLYQKQVKERDDFFASYNATTECEDASTAGLHKRRTSNCRPHPMGDLFPSTIAGLKKFPEAAYPYQDPQPTDQRGACPGLNTLANHGYLPRSGIVTVAQTIKASAQLFNMGADLSGFLAGGSLLFAGDIPSMTYSIGGADARTNSLGPLGAALGTETGLSGHLRFKEGDASGTRCDFYLCNGDNHNLNRDVFMKLKDKAMTVGGGQYNVKAVTAHFADQYSNSRANNPYFYFFPPQAVLVIGATYFIPGFFSNGTIGAGGVANEASIASFLGATFNTDGSFKAYVPEQIPPQGWYRRAYPMLLSEGIDGIITLYSGAAAQMGNPVLFGANTGSGNSFAGGYSLSDFGGKGTYGGTTKNGVACAIQQAVYGNFVSEFGNVLNSIVGALSAVNSAFGSFGCTTPTGAPPAQAVATTFPGYPKPSPCTLNRMQNSVDQCAAGTNTYGDFNTNKVPFCLNSPKVGTVAGNPYPVPVPYLS</sequence>
<keyword evidence="11" id="KW-1185">Reference proteome</keyword>
<dbReference type="Gene3D" id="1.10.489.10">
    <property type="entry name" value="Chloroperoxidase-like"/>
    <property type="match status" value="1"/>
</dbReference>
<keyword evidence="2" id="KW-0575">Peroxidase</keyword>
<keyword evidence="8" id="KW-0732">Signal</keyword>
<dbReference type="EMBL" id="JAPEVA010000023">
    <property type="protein sequence ID" value="KAJ4407004.1"/>
    <property type="molecule type" value="Genomic_DNA"/>
</dbReference>
<accession>A0A9W9D7V8</accession>
<organism evidence="10 11">
    <name type="scientific">Didymella pomorum</name>
    <dbReference type="NCBI Taxonomy" id="749634"/>
    <lineage>
        <taxon>Eukaryota</taxon>
        <taxon>Fungi</taxon>
        <taxon>Dikarya</taxon>
        <taxon>Ascomycota</taxon>
        <taxon>Pezizomycotina</taxon>
        <taxon>Dothideomycetes</taxon>
        <taxon>Pleosporomycetidae</taxon>
        <taxon>Pleosporales</taxon>
        <taxon>Pleosporineae</taxon>
        <taxon>Didymellaceae</taxon>
        <taxon>Didymella</taxon>
    </lineage>
</organism>
<dbReference type="PANTHER" id="PTHR33577:SF1">
    <property type="entry name" value="HEME HALOPEROXIDASE FAMILY PROFILE DOMAIN-CONTAINING PROTEIN"/>
    <property type="match status" value="1"/>
</dbReference>
<evidence type="ECO:0000259" key="9">
    <source>
        <dbReference type="PROSITE" id="PS51405"/>
    </source>
</evidence>
<dbReference type="Pfam" id="PF01328">
    <property type="entry name" value="Peroxidase_2"/>
    <property type="match status" value="1"/>
</dbReference>
<name>A0A9W9D7V8_9PLEO</name>
<evidence type="ECO:0000313" key="10">
    <source>
        <dbReference type="EMBL" id="KAJ4407004.1"/>
    </source>
</evidence>
<dbReference type="Proteomes" id="UP001140510">
    <property type="component" value="Unassembled WGS sequence"/>
</dbReference>
<dbReference type="PROSITE" id="PS51405">
    <property type="entry name" value="HEME_HALOPEROXIDASE"/>
    <property type="match status" value="1"/>
</dbReference>
<dbReference type="PANTHER" id="PTHR33577">
    <property type="entry name" value="STERIGMATOCYSTIN BIOSYNTHESIS PEROXIDASE STCC-RELATED"/>
    <property type="match status" value="1"/>
</dbReference>
<dbReference type="InterPro" id="IPR000028">
    <property type="entry name" value="Chloroperoxidase"/>
</dbReference>
<evidence type="ECO:0000256" key="8">
    <source>
        <dbReference type="SAM" id="SignalP"/>
    </source>
</evidence>
<comment type="similarity">
    <text evidence="7">Belongs to the chloroperoxidase family.</text>
</comment>
<keyword evidence="5" id="KW-0560">Oxidoreductase</keyword>
<comment type="caution">
    <text evidence="10">The sequence shown here is derived from an EMBL/GenBank/DDBJ whole genome shotgun (WGS) entry which is preliminary data.</text>
</comment>
<dbReference type="OrthoDB" id="407298at2759"/>
<feature type="domain" description="Heme haloperoxidase family profile" evidence="9">
    <location>
        <begin position="109"/>
        <end position="357"/>
    </location>
</feature>
<reference evidence="10" key="1">
    <citation type="submission" date="2022-10" db="EMBL/GenBank/DDBJ databases">
        <title>Tapping the CABI collections for fungal endophytes: first genome assemblies for Collariella, Neodidymelliopsis, Ascochyta clinopodiicola, Didymella pomorum, Didymosphaeria variabile, Neocosmospora piperis and Neocucurbitaria cava.</title>
        <authorList>
            <person name="Hill R."/>
        </authorList>
    </citation>
    <scope>NUCLEOTIDE SEQUENCE</scope>
    <source>
        <strain evidence="10">IMI 355091</strain>
    </source>
</reference>
<dbReference type="SUPFAM" id="SSF47571">
    <property type="entry name" value="Cloroperoxidase"/>
    <property type="match status" value="1"/>
</dbReference>
<dbReference type="AlphaFoldDB" id="A0A9W9D7V8"/>
<evidence type="ECO:0000256" key="6">
    <source>
        <dbReference type="ARBA" id="ARBA00023004"/>
    </source>
</evidence>
<keyword evidence="6" id="KW-0408">Iron</keyword>
<evidence type="ECO:0000256" key="3">
    <source>
        <dbReference type="ARBA" id="ARBA00022617"/>
    </source>
</evidence>
<keyword evidence="3" id="KW-0349">Heme</keyword>
<dbReference type="InterPro" id="IPR036851">
    <property type="entry name" value="Chloroperoxidase-like_sf"/>
</dbReference>
<dbReference type="GO" id="GO:0004601">
    <property type="term" value="F:peroxidase activity"/>
    <property type="evidence" value="ECO:0007669"/>
    <property type="project" value="UniProtKB-KW"/>
</dbReference>
<comment type="cofactor">
    <cofactor evidence="1">
        <name>heme b</name>
        <dbReference type="ChEBI" id="CHEBI:60344"/>
    </cofactor>
</comment>
<dbReference type="GO" id="GO:0046872">
    <property type="term" value="F:metal ion binding"/>
    <property type="evidence" value="ECO:0007669"/>
    <property type="project" value="UniProtKB-KW"/>
</dbReference>
<evidence type="ECO:0000256" key="7">
    <source>
        <dbReference type="ARBA" id="ARBA00025795"/>
    </source>
</evidence>
<feature type="chain" id="PRO_5040838198" description="Heme haloperoxidase family profile domain-containing protein" evidence="8">
    <location>
        <begin position="18"/>
        <end position="524"/>
    </location>
</feature>
<gene>
    <name evidence="10" type="ORF">N0V91_004170</name>
</gene>
<evidence type="ECO:0000313" key="11">
    <source>
        <dbReference type="Proteomes" id="UP001140510"/>
    </source>
</evidence>
<proteinExistence type="inferred from homology"/>
<evidence type="ECO:0000256" key="1">
    <source>
        <dbReference type="ARBA" id="ARBA00001970"/>
    </source>
</evidence>
<keyword evidence="4" id="KW-0479">Metal-binding</keyword>
<protein>
    <recommendedName>
        <fullName evidence="9">Heme haloperoxidase family profile domain-containing protein</fullName>
    </recommendedName>
</protein>
<evidence type="ECO:0000256" key="4">
    <source>
        <dbReference type="ARBA" id="ARBA00022723"/>
    </source>
</evidence>